<dbReference type="InterPro" id="IPR052212">
    <property type="entry name" value="PH-like_domain"/>
</dbReference>
<feature type="coiled-coil region" evidence="1">
    <location>
        <begin position="65"/>
        <end position="138"/>
    </location>
</feature>
<dbReference type="PANTHER" id="PTHR12156:SF5">
    <property type="entry name" value="FI18040P1"/>
    <property type="match status" value="1"/>
</dbReference>
<protein>
    <submittedName>
        <fullName evidence="2">Uncharacterized protein</fullName>
    </submittedName>
</protein>
<gene>
    <name evidence="2" type="ORF">OCBIM_22009218mg</name>
</gene>
<dbReference type="EMBL" id="KQ417575">
    <property type="protein sequence ID" value="KOF91317.1"/>
    <property type="molecule type" value="Genomic_DNA"/>
</dbReference>
<dbReference type="OrthoDB" id="6020705at2759"/>
<organism evidence="2">
    <name type="scientific">Octopus bimaculoides</name>
    <name type="common">California two-spotted octopus</name>
    <dbReference type="NCBI Taxonomy" id="37653"/>
    <lineage>
        <taxon>Eukaryota</taxon>
        <taxon>Metazoa</taxon>
        <taxon>Spiralia</taxon>
        <taxon>Lophotrochozoa</taxon>
        <taxon>Mollusca</taxon>
        <taxon>Cephalopoda</taxon>
        <taxon>Coleoidea</taxon>
        <taxon>Octopodiformes</taxon>
        <taxon>Octopoda</taxon>
        <taxon>Incirrata</taxon>
        <taxon>Octopodidae</taxon>
        <taxon>Octopus</taxon>
    </lineage>
</organism>
<dbReference type="AlphaFoldDB" id="A0A0L8HQ54"/>
<keyword evidence="1" id="KW-0175">Coiled coil</keyword>
<reference evidence="2" key="1">
    <citation type="submission" date="2015-07" db="EMBL/GenBank/DDBJ databases">
        <title>MeaNS - Measles Nucleotide Surveillance Program.</title>
        <authorList>
            <person name="Tran T."/>
            <person name="Druce J."/>
        </authorList>
    </citation>
    <scope>NUCLEOTIDE SEQUENCE</scope>
    <source>
        <strain evidence="2">UCB-OBI-ISO-001</strain>
        <tissue evidence="2">Gonad</tissue>
    </source>
</reference>
<accession>A0A0L8HQ54</accession>
<proteinExistence type="predicted"/>
<dbReference type="PANTHER" id="PTHR12156">
    <property type="entry name" value="PLECKSTRIN HOMOLOGY-LIKE DOMAIN, FAMILY B, MEMBER 3"/>
    <property type="match status" value="1"/>
</dbReference>
<evidence type="ECO:0000313" key="2">
    <source>
        <dbReference type="EMBL" id="KOF91317.1"/>
    </source>
</evidence>
<evidence type="ECO:0000256" key="1">
    <source>
        <dbReference type="SAM" id="Coils"/>
    </source>
</evidence>
<name>A0A0L8HQ54_OCTBM</name>
<sequence length="173" mass="20336">MRLLLLANVEYSGGFDNGFQEDHHHFSEVDEFYFIEFAILYEIYFCVSSKESELWRQLGRLKKSKGELLLKIAGLKKEIVEIENQENEAIRELELEQALLEGEHQTEMNELQVEQELINQLKKKHDEIVEKAALERERCILGVSIVPPTLVKLLSNLQERKRKKERNRKSPLT</sequence>